<protein>
    <submittedName>
        <fullName evidence="6">HlyD family secretion protein</fullName>
    </submittedName>
</protein>
<dbReference type="Gene3D" id="2.40.30.170">
    <property type="match status" value="1"/>
</dbReference>
<evidence type="ECO:0000313" key="6">
    <source>
        <dbReference type="EMBL" id="TWU43039.1"/>
    </source>
</evidence>
<dbReference type="InterPro" id="IPR050465">
    <property type="entry name" value="UPF0194_transport"/>
</dbReference>
<dbReference type="PANTHER" id="PTHR32347:SF23">
    <property type="entry name" value="BLL5650 PROTEIN"/>
    <property type="match status" value="1"/>
</dbReference>
<dbReference type="SUPFAM" id="SSF111369">
    <property type="entry name" value="HlyD-like secretion proteins"/>
    <property type="match status" value="1"/>
</dbReference>
<dbReference type="Gene3D" id="2.40.50.100">
    <property type="match status" value="1"/>
</dbReference>
<evidence type="ECO:0000259" key="5">
    <source>
        <dbReference type="Pfam" id="PF25954"/>
    </source>
</evidence>
<dbReference type="PANTHER" id="PTHR32347">
    <property type="entry name" value="EFFLUX SYSTEM COMPONENT YKNX-RELATED"/>
    <property type="match status" value="1"/>
</dbReference>
<evidence type="ECO:0000256" key="4">
    <source>
        <dbReference type="SAM" id="Phobius"/>
    </source>
</evidence>
<evidence type="ECO:0000256" key="1">
    <source>
        <dbReference type="ARBA" id="ARBA00004196"/>
    </source>
</evidence>
<sequence length="481" mass="53668">MSPVDPLLTFATQSTLSVSIGSDAQTPLEMPVASIEQQPEAQREPIEHAIENDDSQRTDSSLRTDSSPPAQLGQLFEILGAMASSETRSDAIRSLTTELARQFPGTTVRCGIGGDRLRRLYDHRLGWLGPGSSPHQMAAKYWNDAELDRTGVTETNESLVICLPRIDRSMTCVVWIHPLRKSQVFTEWLRAIDQTLATVFWSRPQHTLPKAIRNLTRRSLLFIAVTIFFLGLVSLWPVRYRIACTARVKPMSQRMVAAPFEAVLLSSRIKPGTSVRAGDVLASLDGRPLRMEREAIAAEIQQAAKEHDTALATGKVAEAQQAKLRQRQLMRSFELLSDRLNRLQIVSPIDGIVISGELSQFVGAPLELGQSLFEIAPLESMTIEVEIPAYEIGYVKANADTRIRFPAVGGRSIEAPLSELYPAAEIRDDQNIFIGKVEVENRDGKLRPGLKGNATTYGPIRPWVWSWIRSKFERIVWWSGY</sequence>
<proteinExistence type="predicted"/>
<evidence type="ECO:0000313" key="7">
    <source>
        <dbReference type="Proteomes" id="UP000315471"/>
    </source>
</evidence>
<feature type="transmembrane region" description="Helical" evidence="4">
    <location>
        <begin position="220"/>
        <end position="238"/>
    </location>
</feature>
<name>A0A5C6E753_9BACT</name>
<organism evidence="6 7">
    <name type="scientific">Novipirellula aureliae</name>
    <dbReference type="NCBI Taxonomy" id="2527966"/>
    <lineage>
        <taxon>Bacteria</taxon>
        <taxon>Pseudomonadati</taxon>
        <taxon>Planctomycetota</taxon>
        <taxon>Planctomycetia</taxon>
        <taxon>Pirellulales</taxon>
        <taxon>Pirellulaceae</taxon>
        <taxon>Novipirellula</taxon>
    </lineage>
</organism>
<keyword evidence="2" id="KW-0175">Coiled coil</keyword>
<dbReference type="RefSeq" id="WP_197171299.1">
    <property type="nucleotide sequence ID" value="NZ_SJPY01000003.1"/>
</dbReference>
<gene>
    <name evidence="6" type="ORF">Q31b_20740</name>
</gene>
<keyword evidence="4" id="KW-1133">Transmembrane helix</keyword>
<reference evidence="6 7" key="1">
    <citation type="submission" date="2019-02" db="EMBL/GenBank/DDBJ databases">
        <title>Deep-cultivation of Planctomycetes and their phenomic and genomic characterization uncovers novel biology.</title>
        <authorList>
            <person name="Wiegand S."/>
            <person name="Jogler M."/>
            <person name="Boedeker C."/>
            <person name="Pinto D."/>
            <person name="Vollmers J."/>
            <person name="Rivas-Marin E."/>
            <person name="Kohn T."/>
            <person name="Peeters S.H."/>
            <person name="Heuer A."/>
            <person name="Rast P."/>
            <person name="Oberbeckmann S."/>
            <person name="Bunk B."/>
            <person name="Jeske O."/>
            <person name="Meyerdierks A."/>
            <person name="Storesund J.E."/>
            <person name="Kallscheuer N."/>
            <person name="Luecker S."/>
            <person name="Lage O.M."/>
            <person name="Pohl T."/>
            <person name="Merkel B.J."/>
            <person name="Hornburger P."/>
            <person name="Mueller R.-W."/>
            <person name="Bruemmer F."/>
            <person name="Labrenz M."/>
            <person name="Spormann A.M."/>
            <person name="Op Den Camp H."/>
            <person name="Overmann J."/>
            <person name="Amann R."/>
            <person name="Jetten M.S.M."/>
            <person name="Mascher T."/>
            <person name="Medema M.H."/>
            <person name="Devos D.P."/>
            <person name="Kaster A.-K."/>
            <person name="Ovreas L."/>
            <person name="Rohde M."/>
            <person name="Galperin M.Y."/>
            <person name="Jogler C."/>
        </authorList>
    </citation>
    <scope>NUCLEOTIDE SEQUENCE [LARGE SCALE GENOMIC DNA]</scope>
    <source>
        <strain evidence="6 7">Q31b</strain>
    </source>
</reference>
<comment type="caution">
    <text evidence="6">The sequence shown here is derived from an EMBL/GenBank/DDBJ whole genome shotgun (WGS) entry which is preliminary data.</text>
</comment>
<dbReference type="GO" id="GO:0030313">
    <property type="term" value="C:cell envelope"/>
    <property type="evidence" value="ECO:0007669"/>
    <property type="project" value="UniProtKB-SubCell"/>
</dbReference>
<dbReference type="EMBL" id="SJPY01000003">
    <property type="protein sequence ID" value="TWU43039.1"/>
    <property type="molecule type" value="Genomic_DNA"/>
</dbReference>
<feature type="region of interest" description="Disordered" evidence="3">
    <location>
        <begin position="32"/>
        <end position="69"/>
    </location>
</feature>
<dbReference type="Proteomes" id="UP000315471">
    <property type="component" value="Unassembled WGS sequence"/>
</dbReference>
<feature type="compositionally biased region" description="Basic and acidic residues" evidence="3">
    <location>
        <begin position="41"/>
        <end position="62"/>
    </location>
</feature>
<keyword evidence="4" id="KW-0812">Transmembrane</keyword>
<feature type="domain" description="CusB-like beta-barrel" evidence="5">
    <location>
        <begin position="383"/>
        <end position="454"/>
    </location>
</feature>
<dbReference type="InterPro" id="IPR058792">
    <property type="entry name" value="Beta-barrel_RND_2"/>
</dbReference>
<dbReference type="Pfam" id="PF25954">
    <property type="entry name" value="Beta-barrel_RND_2"/>
    <property type="match status" value="1"/>
</dbReference>
<evidence type="ECO:0000256" key="2">
    <source>
        <dbReference type="ARBA" id="ARBA00023054"/>
    </source>
</evidence>
<dbReference type="Gene3D" id="1.10.287.470">
    <property type="entry name" value="Helix hairpin bin"/>
    <property type="match status" value="1"/>
</dbReference>
<accession>A0A5C6E753</accession>
<keyword evidence="7" id="KW-1185">Reference proteome</keyword>
<dbReference type="AlphaFoldDB" id="A0A5C6E753"/>
<evidence type="ECO:0000256" key="3">
    <source>
        <dbReference type="SAM" id="MobiDB-lite"/>
    </source>
</evidence>
<keyword evidence="4" id="KW-0472">Membrane</keyword>
<comment type="subcellular location">
    <subcellularLocation>
        <location evidence="1">Cell envelope</location>
    </subcellularLocation>
</comment>